<comment type="caution">
    <text evidence="2">The sequence shown here is derived from an EMBL/GenBank/DDBJ whole genome shotgun (WGS) entry which is preliminary data.</text>
</comment>
<dbReference type="PANTHER" id="PTHR46033">
    <property type="entry name" value="PROTEIN MAIN-LIKE 2"/>
    <property type="match status" value="1"/>
</dbReference>
<sequence>MALIGWGCKLDLAIVSALVERWRLEMHTLHLLCGECTITLKDVQLQLGLPVDGSVVNGSVHAID</sequence>
<dbReference type="Proteomes" id="UP000325315">
    <property type="component" value="Unassembled WGS sequence"/>
</dbReference>
<dbReference type="Pfam" id="PF10536">
    <property type="entry name" value="PMD"/>
    <property type="match status" value="1"/>
</dbReference>
<dbReference type="InterPro" id="IPR019557">
    <property type="entry name" value="AminoTfrase-like_pln_mobile"/>
</dbReference>
<dbReference type="InterPro" id="IPR044824">
    <property type="entry name" value="MAIN-like"/>
</dbReference>
<protein>
    <submittedName>
        <fullName evidence="2">Serine/threonine-protein phosphatase 7 long form-like protein</fullName>
    </submittedName>
</protein>
<dbReference type="PANTHER" id="PTHR46033:SF8">
    <property type="entry name" value="PROTEIN MAINTENANCE OF MERISTEMS-LIKE"/>
    <property type="match status" value="1"/>
</dbReference>
<dbReference type="OrthoDB" id="980152at2759"/>
<evidence type="ECO:0000259" key="1">
    <source>
        <dbReference type="Pfam" id="PF10536"/>
    </source>
</evidence>
<dbReference type="AlphaFoldDB" id="A0A5B6VPQ9"/>
<keyword evidence="3" id="KW-1185">Reference proteome</keyword>
<dbReference type="EMBL" id="SMMG02000006">
    <property type="protein sequence ID" value="KAA3471034.1"/>
    <property type="molecule type" value="Genomic_DNA"/>
</dbReference>
<accession>A0A5B6VPQ9</accession>
<proteinExistence type="predicted"/>
<evidence type="ECO:0000313" key="3">
    <source>
        <dbReference type="Proteomes" id="UP000325315"/>
    </source>
</evidence>
<gene>
    <name evidence="2" type="ORF">EPI10_016694</name>
</gene>
<name>A0A5B6VPQ9_9ROSI</name>
<dbReference type="GO" id="GO:0010073">
    <property type="term" value="P:meristem maintenance"/>
    <property type="evidence" value="ECO:0007669"/>
    <property type="project" value="InterPro"/>
</dbReference>
<reference evidence="3" key="1">
    <citation type="journal article" date="2019" name="Plant Biotechnol. J.">
        <title>Genome sequencing of the Australian wild diploid species Gossypium australe highlights disease resistance and delayed gland morphogenesis.</title>
        <authorList>
            <person name="Cai Y."/>
            <person name="Cai X."/>
            <person name="Wang Q."/>
            <person name="Wang P."/>
            <person name="Zhang Y."/>
            <person name="Cai C."/>
            <person name="Xu Y."/>
            <person name="Wang K."/>
            <person name="Zhou Z."/>
            <person name="Wang C."/>
            <person name="Geng S."/>
            <person name="Li B."/>
            <person name="Dong Q."/>
            <person name="Hou Y."/>
            <person name="Wang H."/>
            <person name="Ai P."/>
            <person name="Liu Z."/>
            <person name="Yi F."/>
            <person name="Sun M."/>
            <person name="An G."/>
            <person name="Cheng J."/>
            <person name="Zhang Y."/>
            <person name="Shi Q."/>
            <person name="Xie Y."/>
            <person name="Shi X."/>
            <person name="Chang Y."/>
            <person name="Huang F."/>
            <person name="Chen Y."/>
            <person name="Hong S."/>
            <person name="Mi L."/>
            <person name="Sun Q."/>
            <person name="Zhang L."/>
            <person name="Zhou B."/>
            <person name="Peng R."/>
            <person name="Zhang X."/>
            <person name="Liu F."/>
        </authorList>
    </citation>
    <scope>NUCLEOTIDE SEQUENCE [LARGE SCALE GENOMIC DNA]</scope>
    <source>
        <strain evidence="3">cv. PA1801</strain>
    </source>
</reference>
<feature type="domain" description="Aminotransferase-like plant mobile" evidence="1">
    <location>
        <begin position="9"/>
        <end position="60"/>
    </location>
</feature>
<evidence type="ECO:0000313" key="2">
    <source>
        <dbReference type="EMBL" id="KAA3471034.1"/>
    </source>
</evidence>
<organism evidence="2 3">
    <name type="scientific">Gossypium australe</name>
    <dbReference type="NCBI Taxonomy" id="47621"/>
    <lineage>
        <taxon>Eukaryota</taxon>
        <taxon>Viridiplantae</taxon>
        <taxon>Streptophyta</taxon>
        <taxon>Embryophyta</taxon>
        <taxon>Tracheophyta</taxon>
        <taxon>Spermatophyta</taxon>
        <taxon>Magnoliopsida</taxon>
        <taxon>eudicotyledons</taxon>
        <taxon>Gunneridae</taxon>
        <taxon>Pentapetalae</taxon>
        <taxon>rosids</taxon>
        <taxon>malvids</taxon>
        <taxon>Malvales</taxon>
        <taxon>Malvaceae</taxon>
        <taxon>Malvoideae</taxon>
        <taxon>Gossypium</taxon>
    </lineage>
</organism>